<name>A0A2S6HWC2_9FIRM</name>
<feature type="binding site" evidence="4">
    <location>
        <position position="13"/>
    </location>
    <ligand>
        <name>Mg(2+)</name>
        <dbReference type="ChEBI" id="CHEBI:18420"/>
    </ligand>
</feature>
<dbReference type="PANTHER" id="PTHR43481">
    <property type="entry name" value="FRUCTOSE-1-PHOSPHATE PHOSPHATASE"/>
    <property type="match status" value="1"/>
</dbReference>
<dbReference type="AlphaFoldDB" id="A0A2S6HWC2"/>
<evidence type="ECO:0000313" key="7">
    <source>
        <dbReference type="Proteomes" id="UP000237749"/>
    </source>
</evidence>
<comment type="cofactor">
    <cofactor evidence="4">
        <name>Mg(2+)</name>
        <dbReference type="ChEBI" id="CHEBI:18420"/>
    </cofactor>
    <text evidence="4">Binds 2 magnesium ions per subunit.</text>
</comment>
<evidence type="ECO:0000313" key="6">
    <source>
        <dbReference type="EMBL" id="PPK82175.1"/>
    </source>
</evidence>
<dbReference type="InterPro" id="IPR051806">
    <property type="entry name" value="HAD-like_SPP"/>
</dbReference>
<proteinExistence type="inferred from homology"/>
<dbReference type="Gene3D" id="3.40.50.1000">
    <property type="entry name" value="HAD superfamily/HAD-like"/>
    <property type="match status" value="1"/>
</dbReference>
<dbReference type="NCBIfam" id="TIGR01509">
    <property type="entry name" value="HAD-SF-IA-v3"/>
    <property type="match status" value="1"/>
</dbReference>
<feature type="binding site" evidence="4">
    <location>
        <position position="174"/>
    </location>
    <ligand>
        <name>Mg(2+)</name>
        <dbReference type="ChEBI" id="CHEBI:18420"/>
    </ligand>
</feature>
<dbReference type="NCBIfam" id="TIGR01990">
    <property type="entry name" value="bPGM"/>
    <property type="match status" value="1"/>
</dbReference>
<dbReference type="SFLD" id="SFLDG01129">
    <property type="entry name" value="C1.5:_HAD__Beta-PGM__Phosphata"/>
    <property type="match status" value="1"/>
</dbReference>
<dbReference type="InterPro" id="IPR006439">
    <property type="entry name" value="HAD-SF_hydro_IA"/>
</dbReference>
<dbReference type="SFLD" id="SFLDS00003">
    <property type="entry name" value="Haloacid_Dehalogenase"/>
    <property type="match status" value="1"/>
</dbReference>
<dbReference type="PRINTS" id="PR00413">
    <property type="entry name" value="HADHALOGNASE"/>
</dbReference>
<reference evidence="6 7" key="1">
    <citation type="submission" date="2018-02" db="EMBL/GenBank/DDBJ databases">
        <title>Genomic Encyclopedia of Archaeal and Bacterial Type Strains, Phase II (KMG-II): from individual species to whole genera.</title>
        <authorList>
            <person name="Goeker M."/>
        </authorList>
    </citation>
    <scope>NUCLEOTIDE SEQUENCE [LARGE SCALE GENOMIC DNA]</scope>
    <source>
        <strain evidence="6 7">DSM 3808</strain>
    </source>
</reference>
<dbReference type="InterPro" id="IPR023214">
    <property type="entry name" value="HAD_sf"/>
</dbReference>
<organism evidence="6 7">
    <name type="scientific">Lacrimispora xylanisolvens</name>
    <dbReference type="NCBI Taxonomy" id="384636"/>
    <lineage>
        <taxon>Bacteria</taxon>
        <taxon>Bacillati</taxon>
        <taxon>Bacillota</taxon>
        <taxon>Clostridia</taxon>
        <taxon>Lachnospirales</taxon>
        <taxon>Lachnospiraceae</taxon>
        <taxon>Lacrimispora</taxon>
    </lineage>
</organism>
<accession>A0A2S6HWC2</accession>
<dbReference type="Pfam" id="PF13419">
    <property type="entry name" value="HAD_2"/>
    <property type="match status" value="1"/>
</dbReference>
<evidence type="ECO:0000256" key="5">
    <source>
        <dbReference type="PIRSR" id="PIRSR610972-4"/>
    </source>
</evidence>
<dbReference type="GO" id="GO:0008801">
    <property type="term" value="F:beta-phosphoglucomutase activity"/>
    <property type="evidence" value="ECO:0007669"/>
    <property type="project" value="InterPro"/>
</dbReference>
<dbReference type="Gene3D" id="1.10.150.240">
    <property type="entry name" value="Putative phosphatase, domain 2"/>
    <property type="match status" value="1"/>
</dbReference>
<feature type="binding site" evidence="3">
    <location>
        <begin position="118"/>
        <end position="122"/>
    </location>
    <ligand>
        <name>substrate</name>
    </ligand>
</feature>
<feature type="binding site" evidence="4">
    <location>
        <position position="173"/>
    </location>
    <ligand>
        <name>Mg(2+)</name>
        <dbReference type="ChEBI" id="CHEBI:18420"/>
    </ligand>
</feature>
<feature type="binding site" evidence="3">
    <location>
        <begin position="48"/>
        <end position="53"/>
    </location>
    <ligand>
        <name>substrate</name>
    </ligand>
</feature>
<evidence type="ECO:0000256" key="1">
    <source>
        <dbReference type="ARBA" id="ARBA00006171"/>
    </source>
</evidence>
<dbReference type="InterPro" id="IPR036412">
    <property type="entry name" value="HAD-like_sf"/>
</dbReference>
<gene>
    <name evidence="6" type="ORF">BXY41_103390</name>
</gene>
<dbReference type="NCBIfam" id="TIGR01549">
    <property type="entry name" value="HAD-SF-IA-v1"/>
    <property type="match status" value="1"/>
</dbReference>
<evidence type="ECO:0000256" key="4">
    <source>
        <dbReference type="PIRSR" id="PIRSR610972-3"/>
    </source>
</evidence>
<evidence type="ECO:0000256" key="3">
    <source>
        <dbReference type="PIRSR" id="PIRSR610972-2"/>
    </source>
</evidence>
<dbReference type="EMBL" id="PTJA01000003">
    <property type="protein sequence ID" value="PPK82175.1"/>
    <property type="molecule type" value="Genomic_DNA"/>
</dbReference>
<dbReference type="RefSeq" id="WP_104436221.1">
    <property type="nucleotide sequence ID" value="NZ_PTJA01000003.1"/>
</dbReference>
<dbReference type="GO" id="GO:0050308">
    <property type="term" value="F:sugar-phosphatase activity"/>
    <property type="evidence" value="ECO:0007669"/>
    <property type="project" value="TreeGrafter"/>
</dbReference>
<dbReference type="PANTHER" id="PTHR43481:SF4">
    <property type="entry name" value="GLYCEROL-1-PHOSPHATE PHOSPHOHYDROLASE 1-RELATED"/>
    <property type="match status" value="1"/>
</dbReference>
<dbReference type="GO" id="GO:0000287">
    <property type="term" value="F:magnesium ion binding"/>
    <property type="evidence" value="ECO:0007669"/>
    <property type="project" value="InterPro"/>
</dbReference>
<dbReference type="SUPFAM" id="SSF56784">
    <property type="entry name" value="HAD-like"/>
    <property type="match status" value="1"/>
</dbReference>
<feature type="binding site" evidence="3">
    <location>
        <position position="149"/>
    </location>
    <ligand>
        <name>substrate</name>
    </ligand>
</feature>
<dbReference type="InterPro" id="IPR010972">
    <property type="entry name" value="Beta-PGM"/>
</dbReference>
<feature type="binding site" evidence="3">
    <location>
        <position position="80"/>
    </location>
    <ligand>
        <name>substrate</name>
    </ligand>
</feature>
<dbReference type="OrthoDB" id="1315649at2"/>
<dbReference type="GO" id="GO:0005975">
    <property type="term" value="P:carbohydrate metabolic process"/>
    <property type="evidence" value="ECO:0007669"/>
    <property type="project" value="InterPro"/>
</dbReference>
<evidence type="ECO:0000256" key="2">
    <source>
        <dbReference type="PIRSR" id="PIRSR610972-1"/>
    </source>
</evidence>
<dbReference type="Proteomes" id="UP000237749">
    <property type="component" value="Unassembled WGS sequence"/>
</dbReference>
<feature type="site" description="Important for catalytic activity and assists the phosphoryl transfer reaction to Asp8 by balancing charge and orienting the reacting groups" evidence="5">
    <location>
        <position position="118"/>
    </location>
</feature>
<feature type="active site" description="Proton donor/acceptor" evidence="2">
    <location>
        <position position="15"/>
    </location>
</feature>
<feature type="binding site" evidence="4">
    <location>
        <position position="15"/>
    </location>
    <ligand>
        <name>Mg(2+)</name>
        <dbReference type="ChEBI" id="CHEBI:18420"/>
    </ligand>
</feature>
<dbReference type="InterPro" id="IPR041492">
    <property type="entry name" value="HAD_2"/>
</dbReference>
<dbReference type="NCBIfam" id="TIGR02009">
    <property type="entry name" value="PGMB-YQAB-SF"/>
    <property type="match status" value="1"/>
</dbReference>
<comment type="similarity">
    <text evidence="1">Belongs to the HAD-like hydrolase superfamily. CbbY/CbbZ/Gph/YieH family.</text>
</comment>
<keyword evidence="4" id="KW-0460">Magnesium</keyword>
<keyword evidence="7" id="KW-1185">Reference proteome</keyword>
<feature type="site" description="Important for catalytic activity and assists the phosphoryl transfer reaction to Asp8 by balancing charge and orienting the reacting groups" evidence="5">
    <location>
        <position position="149"/>
    </location>
</feature>
<sequence length="216" mass="24018">MENSNLIKAVIFDLDGVIISTDEYHYLAWKRLADETGLYFDRNMNSALRGVSRLESLNIILSRQGRQMSETDKLQLTDKKNSYYKEYLEHLTPASLTEDTANALTSLRKHGYLLAIGSSSKNARLILDRIGCGTYFDVVVDGNDIKRSKPDPEVFELAAKHLGVFPENCIVAEDSEAGIEAAATCGMRTAAVGYAAKIRCGDWNFDKLSELAKKIV</sequence>
<keyword evidence="4" id="KW-0479">Metal-binding</keyword>
<feature type="binding site" evidence="3">
    <location>
        <begin position="13"/>
        <end position="15"/>
    </location>
    <ligand>
        <name>substrate</name>
    </ligand>
</feature>
<feature type="binding site" evidence="3">
    <location>
        <position position="29"/>
    </location>
    <ligand>
        <name>substrate</name>
    </ligand>
</feature>
<protein>
    <submittedName>
        <fullName evidence="6">Beta-phosphoglucomutase</fullName>
    </submittedName>
</protein>
<dbReference type="CDD" id="cd02598">
    <property type="entry name" value="HAD_BPGM"/>
    <property type="match status" value="1"/>
</dbReference>
<comment type="caution">
    <text evidence="6">The sequence shown here is derived from an EMBL/GenBank/DDBJ whole genome shotgun (WGS) entry which is preliminary data.</text>
</comment>
<feature type="active site" description="Nucleophile" evidence="2">
    <location>
        <position position="13"/>
    </location>
</feature>
<feature type="binding site" evidence="3">
    <location>
        <position position="56"/>
    </location>
    <ligand>
        <name>substrate</name>
    </ligand>
</feature>
<dbReference type="SFLD" id="SFLDG01135">
    <property type="entry name" value="C1.5.6:_HAD__Beta-PGM__Phospha"/>
    <property type="match status" value="1"/>
</dbReference>
<dbReference type="InterPro" id="IPR010976">
    <property type="entry name" value="B-phosphoglucomutase_hydrolase"/>
</dbReference>
<dbReference type="InterPro" id="IPR023198">
    <property type="entry name" value="PGP-like_dom2"/>
</dbReference>